<dbReference type="Pfam" id="PF02721">
    <property type="entry name" value="DUF223"/>
    <property type="match status" value="1"/>
</dbReference>
<dbReference type="PANTHER" id="PTHR47165">
    <property type="entry name" value="OS03G0429900 PROTEIN"/>
    <property type="match status" value="1"/>
</dbReference>
<dbReference type="EMBL" id="EQ974074">
    <property type="protein sequence ID" value="EEF34337.1"/>
    <property type="molecule type" value="Genomic_DNA"/>
</dbReference>
<feature type="domain" description="Replication protein A 70 kDa DNA-binding subunit B/D first OB fold" evidence="1">
    <location>
        <begin position="3"/>
        <end position="78"/>
    </location>
</feature>
<dbReference type="CDD" id="cd04480">
    <property type="entry name" value="RPA1_DBD_A_like"/>
    <property type="match status" value="1"/>
</dbReference>
<proteinExistence type="predicted"/>
<dbReference type="InParanoid" id="B9SPV0"/>
<sequence length="119" mass="13828">MARMWETQNLKNNGDVLSLEMILIDEQEILILAIVRKNLINRFKSLLQGAIYIIKNPKVSETFGDYRPVKNNLRVYFLLIITLEEVQDSTTKIPRHGFEFANLETIDGRVDQDSPYLLC</sequence>
<dbReference type="SUPFAM" id="SSF50249">
    <property type="entry name" value="Nucleic acid-binding proteins"/>
    <property type="match status" value="1"/>
</dbReference>
<evidence type="ECO:0000313" key="3">
    <source>
        <dbReference type="Proteomes" id="UP000008311"/>
    </source>
</evidence>
<reference evidence="3" key="1">
    <citation type="journal article" date="2010" name="Nat. Biotechnol.">
        <title>Draft genome sequence of the oilseed species Ricinus communis.</title>
        <authorList>
            <person name="Chan A.P."/>
            <person name="Crabtree J."/>
            <person name="Zhao Q."/>
            <person name="Lorenzi H."/>
            <person name="Orvis J."/>
            <person name="Puiu D."/>
            <person name="Melake-Berhan A."/>
            <person name="Jones K.M."/>
            <person name="Redman J."/>
            <person name="Chen G."/>
            <person name="Cahoon E.B."/>
            <person name="Gedil M."/>
            <person name="Stanke M."/>
            <person name="Haas B.J."/>
            <person name="Wortman J.R."/>
            <person name="Fraser-Liggett C.M."/>
            <person name="Ravel J."/>
            <person name="Rabinowicz P.D."/>
        </authorList>
    </citation>
    <scope>NUCLEOTIDE SEQUENCE [LARGE SCALE GENOMIC DNA]</scope>
    <source>
        <strain evidence="3">cv. Hale</strain>
    </source>
</reference>
<evidence type="ECO:0000313" key="2">
    <source>
        <dbReference type="EMBL" id="EEF34337.1"/>
    </source>
</evidence>
<protein>
    <recommendedName>
        <fullName evidence="1">Replication protein A 70 kDa DNA-binding subunit B/D first OB fold domain-containing protein</fullName>
    </recommendedName>
</protein>
<dbReference type="InterPro" id="IPR003871">
    <property type="entry name" value="RFA1B/D_OB_1st"/>
</dbReference>
<keyword evidence="3" id="KW-1185">Reference proteome</keyword>
<dbReference type="InterPro" id="IPR012340">
    <property type="entry name" value="NA-bd_OB-fold"/>
</dbReference>
<dbReference type="eggNOG" id="KOG0851">
    <property type="taxonomic scope" value="Eukaryota"/>
</dbReference>
<organism evidence="2 3">
    <name type="scientific">Ricinus communis</name>
    <name type="common">Castor bean</name>
    <dbReference type="NCBI Taxonomy" id="3988"/>
    <lineage>
        <taxon>Eukaryota</taxon>
        <taxon>Viridiplantae</taxon>
        <taxon>Streptophyta</taxon>
        <taxon>Embryophyta</taxon>
        <taxon>Tracheophyta</taxon>
        <taxon>Spermatophyta</taxon>
        <taxon>Magnoliopsida</taxon>
        <taxon>eudicotyledons</taxon>
        <taxon>Gunneridae</taxon>
        <taxon>Pentapetalae</taxon>
        <taxon>rosids</taxon>
        <taxon>fabids</taxon>
        <taxon>Malpighiales</taxon>
        <taxon>Euphorbiaceae</taxon>
        <taxon>Acalyphoideae</taxon>
        <taxon>Acalypheae</taxon>
        <taxon>Ricinus</taxon>
    </lineage>
</organism>
<dbReference type="PANTHER" id="PTHR47165:SF4">
    <property type="entry name" value="OS03G0429900 PROTEIN"/>
    <property type="match status" value="1"/>
</dbReference>
<accession>B9SPV0</accession>
<dbReference type="Proteomes" id="UP000008311">
    <property type="component" value="Unassembled WGS sequence"/>
</dbReference>
<gene>
    <name evidence="2" type="ORF">RCOM_1100620</name>
</gene>
<name>B9SPV0_RICCO</name>
<evidence type="ECO:0000259" key="1">
    <source>
        <dbReference type="Pfam" id="PF02721"/>
    </source>
</evidence>
<dbReference type="Gene3D" id="2.40.50.140">
    <property type="entry name" value="Nucleic acid-binding proteins"/>
    <property type="match status" value="1"/>
</dbReference>
<dbReference type="AlphaFoldDB" id="B9SPV0"/>